<gene>
    <name evidence="1" type="ORF">LTR77_004828</name>
</gene>
<dbReference type="GeneID" id="89926172"/>
<dbReference type="RefSeq" id="XP_064659440.1">
    <property type="nucleotide sequence ID" value="XM_064802079.1"/>
</dbReference>
<protein>
    <submittedName>
        <fullName evidence="1">Uncharacterized protein</fullName>
    </submittedName>
</protein>
<proteinExistence type="predicted"/>
<keyword evidence="2" id="KW-1185">Reference proteome</keyword>
<dbReference type="Proteomes" id="UP001337655">
    <property type="component" value="Unassembled WGS sequence"/>
</dbReference>
<dbReference type="EMBL" id="JAVRRT010000007">
    <property type="protein sequence ID" value="KAK5170242.1"/>
    <property type="molecule type" value="Genomic_DNA"/>
</dbReference>
<reference evidence="1 2" key="1">
    <citation type="submission" date="2023-08" db="EMBL/GenBank/DDBJ databases">
        <title>Black Yeasts Isolated from many extreme environments.</title>
        <authorList>
            <person name="Coleine C."/>
            <person name="Stajich J.E."/>
            <person name="Selbmann L."/>
        </authorList>
    </citation>
    <scope>NUCLEOTIDE SEQUENCE [LARGE SCALE GENOMIC DNA]</scope>
    <source>
        <strain evidence="1 2">CCFEE 5935</strain>
    </source>
</reference>
<dbReference type="AlphaFoldDB" id="A0AAV9PDN1"/>
<evidence type="ECO:0000313" key="1">
    <source>
        <dbReference type="EMBL" id="KAK5170242.1"/>
    </source>
</evidence>
<name>A0AAV9PDN1_9PEZI</name>
<evidence type="ECO:0000313" key="2">
    <source>
        <dbReference type="Proteomes" id="UP001337655"/>
    </source>
</evidence>
<accession>A0AAV9PDN1</accession>
<sequence>MDGLQWCLGPTDRPHLLRYRNFASAARLLRTAYLEHNCNSPQDDEDDDDYAPSWRRQPPDCFHQSSRDMLEFLQKRAWPEIRYNVFSTAGTVLPAELTEHVFQYALSAEELPLEPDAYRKYTKGKGDRKRICYKLRPGLECHRMEHEPKSMAWRSFFSETDTDESEVDR</sequence>
<comment type="caution">
    <text evidence="1">The sequence shown here is derived from an EMBL/GenBank/DDBJ whole genome shotgun (WGS) entry which is preliminary data.</text>
</comment>
<organism evidence="1 2">
    <name type="scientific">Saxophila tyrrhenica</name>
    <dbReference type="NCBI Taxonomy" id="1690608"/>
    <lineage>
        <taxon>Eukaryota</taxon>
        <taxon>Fungi</taxon>
        <taxon>Dikarya</taxon>
        <taxon>Ascomycota</taxon>
        <taxon>Pezizomycotina</taxon>
        <taxon>Dothideomycetes</taxon>
        <taxon>Dothideomycetidae</taxon>
        <taxon>Mycosphaerellales</taxon>
        <taxon>Extremaceae</taxon>
        <taxon>Saxophila</taxon>
    </lineage>
</organism>